<name>A0A9D4F1E0_DREPO</name>
<organism evidence="1 2">
    <name type="scientific">Dreissena polymorpha</name>
    <name type="common">Zebra mussel</name>
    <name type="synonym">Mytilus polymorpha</name>
    <dbReference type="NCBI Taxonomy" id="45954"/>
    <lineage>
        <taxon>Eukaryota</taxon>
        <taxon>Metazoa</taxon>
        <taxon>Spiralia</taxon>
        <taxon>Lophotrochozoa</taxon>
        <taxon>Mollusca</taxon>
        <taxon>Bivalvia</taxon>
        <taxon>Autobranchia</taxon>
        <taxon>Heteroconchia</taxon>
        <taxon>Euheterodonta</taxon>
        <taxon>Imparidentia</taxon>
        <taxon>Neoheterodontei</taxon>
        <taxon>Myida</taxon>
        <taxon>Dreissenoidea</taxon>
        <taxon>Dreissenidae</taxon>
        <taxon>Dreissena</taxon>
    </lineage>
</organism>
<dbReference type="Proteomes" id="UP000828390">
    <property type="component" value="Unassembled WGS sequence"/>
</dbReference>
<comment type="caution">
    <text evidence="1">The sequence shown here is derived from an EMBL/GenBank/DDBJ whole genome shotgun (WGS) entry which is preliminary data.</text>
</comment>
<accession>A0A9D4F1E0</accession>
<protein>
    <submittedName>
        <fullName evidence="1">Uncharacterized protein</fullName>
    </submittedName>
</protein>
<evidence type="ECO:0000313" key="1">
    <source>
        <dbReference type="EMBL" id="KAH3789601.1"/>
    </source>
</evidence>
<gene>
    <name evidence="1" type="ORF">DPMN_167786</name>
</gene>
<reference evidence="1" key="2">
    <citation type="submission" date="2020-11" db="EMBL/GenBank/DDBJ databases">
        <authorList>
            <person name="McCartney M.A."/>
            <person name="Auch B."/>
            <person name="Kono T."/>
            <person name="Mallez S."/>
            <person name="Becker A."/>
            <person name="Gohl D.M."/>
            <person name="Silverstein K.A.T."/>
            <person name="Koren S."/>
            <person name="Bechman K.B."/>
            <person name="Herman A."/>
            <person name="Abrahante J.E."/>
            <person name="Garbe J."/>
        </authorList>
    </citation>
    <scope>NUCLEOTIDE SEQUENCE</scope>
    <source>
        <strain evidence="1">Duluth1</strain>
        <tissue evidence="1">Whole animal</tissue>
    </source>
</reference>
<proteinExistence type="predicted"/>
<dbReference type="AlphaFoldDB" id="A0A9D4F1E0"/>
<reference evidence="1" key="1">
    <citation type="journal article" date="2019" name="bioRxiv">
        <title>The Genome of the Zebra Mussel, Dreissena polymorpha: A Resource for Invasive Species Research.</title>
        <authorList>
            <person name="McCartney M.A."/>
            <person name="Auch B."/>
            <person name="Kono T."/>
            <person name="Mallez S."/>
            <person name="Zhang Y."/>
            <person name="Obille A."/>
            <person name="Becker A."/>
            <person name="Abrahante J.E."/>
            <person name="Garbe J."/>
            <person name="Badalamenti J.P."/>
            <person name="Herman A."/>
            <person name="Mangelson H."/>
            <person name="Liachko I."/>
            <person name="Sullivan S."/>
            <person name="Sone E.D."/>
            <person name="Koren S."/>
            <person name="Silverstein K.A.T."/>
            <person name="Beckman K.B."/>
            <person name="Gohl D.M."/>
        </authorList>
    </citation>
    <scope>NUCLEOTIDE SEQUENCE</scope>
    <source>
        <strain evidence="1">Duluth1</strain>
        <tissue evidence="1">Whole animal</tissue>
    </source>
</reference>
<evidence type="ECO:0000313" key="2">
    <source>
        <dbReference type="Proteomes" id="UP000828390"/>
    </source>
</evidence>
<dbReference type="EMBL" id="JAIWYP010000008">
    <property type="protein sequence ID" value="KAH3789601.1"/>
    <property type="molecule type" value="Genomic_DNA"/>
</dbReference>
<sequence length="77" mass="9129">MDVNGKMFHSHMRGGGTSRLWMPDIREIVSETTLSLQWQWVLLTGSKEWLMLYFLLQLKRGMCQRLIDRDDDIAWVS</sequence>
<keyword evidence="2" id="KW-1185">Reference proteome</keyword>